<reference evidence="11" key="1">
    <citation type="submission" date="2016-12" db="EMBL/GenBank/DDBJ databases">
        <authorList>
            <person name="Meng X."/>
        </authorList>
    </citation>
    <scope>NUCLEOTIDE SEQUENCE [LARGE SCALE GENOMIC DNA]</scope>
    <source>
        <strain evidence="11">DSM 19116</strain>
    </source>
</reference>
<keyword evidence="6 9" id="KW-1133">Transmembrane helix</keyword>
<feature type="region of interest" description="Disordered" evidence="8">
    <location>
        <begin position="449"/>
        <end position="483"/>
    </location>
</feature>
<evidence type="ECO:0000256" key="6">
    <source>
        <dbReference type="ARBA" id="ARBA00022989"/>
    </source>
</evidence>
<evidence type="ECO:0000256" key="2">
    <source>
        <dbReference type="ARBA" id="ARBA00009773"/>
    </source>
</evidence>
<gene>
    <name evidence="10" type="ORF">BSZ39_07085</name>
</gene>
<evidence type="ECO:0008006" key="12">
    <source>
        <dbReference type="Google" id="ProtNLM"/>
    </source>
</evidence>
<name>A0A1Q5Q2L4_9ACTO</name>
<dbReference type="RefSeq" id="WP_073716669.1">
    <property type="nucleotide sequence ID" value="NZ_MQVR01000035.1"/>
</dbReference>
<dbReference type="GO" id="GO:0055085">
    <property type="term" value="P:transmembrane transport"/>
    <property type="evidence" value="ECO:0007669"/>
    <property type="project" value="TreeGrafter"/>
</dbReference>
<keyword evidence="3" id="KW-0813">Transport</keyword>
<evidence type="ECO:0000256" key="7">
    <source>
        <dbReference type="ARBA" id="ARBA00023136"/>
    </source>
</evidence>
<comment type="subcellular location">
    <subcellularLocation>
        <location evidence="1">Cell membrane</location>
        <topology evidence="1">Multi-pass membrane protein</topology>
    </subcellularLocation>
</comment>
<proteinExistence type="inferred from homology"/>
<keyword evidence="4" id="KW-1003">Cell membrane</keyword>
<evidence type="ECO:0000256" key="9">
    <source>
        <dbReference type="SAM" id="Phobius"/>
    </source>
</evidence>
<dbReference type="EMBL" id="MQVR01000035">
    <property type="protein sequence ID" value="OKL53902.1"/>
    <property type="molecule type" value="Genomic_DNA"/>
</dbReference>
<feature type="transmembrane region" description="Helical" evidence="9">
    <location>
        <begin position="277"/>
        <end position="298"/>
    </location>
</feature>
<feature type="transmembrane region" description="Helical" evidence="9">
    <location>
        <begin position="47"/>
        <end position="65"/>
    </location>
</feature>
<evidence type="ECO:0000256" key="1">
    <source>
        <dbReference type="ARBA" id="ARBA00004651"/>
    </source>
</evidence>
<evidence type="ECO:0000313" key="10">
    <source>
        <dbReference type="EMBL" id="OKL53902.1"/>
    </source>
</evidence>
<feature type="transmembrane region" description="Helical" evidence="9">
    <location>
        <begin position="188"/>
        <end position="207"/>
    </location>
</feature>
<feature type="transmembrane region" description="Helical" evidence="9">
    <location>
        <begin position="248"/>
        <end position="271"/>
    </location>
</feature>
<dbReference type="STRING" id="208480.SAMN02910418_01324"/>
<feature type="compositionally biased region" description="Basic and acidic residues" evidence="8">
    <location>
        <begin position="469"/>
        <end position="483"/>
    </location>
</feature>
<dbReference type="AlphaFoldDB" id="A0A1Q5Q2L4"/>
<accession>A0A1Q5Q2L4</accession>
<keyword evidence="7 9" id="KW-0472">Membrane</keyword>
<evidence type="ECO:0000256" key="5">
    <source>
        <dbReference type="ARBA" id="ARBA00022692"/>
    </source>
</evidence>
<organism evidence="10 11">
    <name type="scientific">Bowdeniella nasicola</name>
    <dbReference type="NCBI Taxonomy" id="208480"/>
    <lineage>
        <taxon>Bacteria</taxon>
        <taxon>Bacillati</taxon>
        <taxon>Actinomycetota</taxon>
        <taxon>Actinomycetes</taxon>
        <taxon>Actinomycetales</taxon>
        <taxon>Actinomycetaceae</taxon>
        <taxon>Bowdeniella</taxon>
    </lineage>
</organism>
<evidence type="ECO:0000256" key="4">
    <source>
        <dbReference type="ARBA" id="ARBA00022475"/>
    </source>
</evidence>
<dbReference type="Pfam" id="PF01594">
    <property type="entry name" value="AI-2E_transport"/>
    <property type="match status" value="1"/>
</dbReference>
<dbReference type="PANTHER" id="PTHR21716">
    <property type="entry name" value="TRANSMEMBRANE PROTEIN"/>
    <property type="match status" value="1"/>
</dbReference>
<dbReference type="OrthoDB" id="9784366at2"/>
<sequence>MAESTERVRAAGTANRYPEEALVSVTAKKDDDPDAVVPWSVRAAAEWSWRVLLIITALAVLVYALYWMQIIVVPLLVATLIAVLLEPINQWLRRTLRFPRALAALTTVVGTLAAITALLTFAGQALVDGFSDLASSAVAGFDHLLSWLSEGPLKIDPSKISEVQQEFFTKLQDNASVLASGAMTVTTSVGQVLSGALIAIFCLFFFLMEGRRIWLWCVRLIPVSARERTHEAAIRGWMTLRGYARTQILVAAVDAIGIGVGAWLLGVPLFLPLGVLVFLGSFVPIVGALVTGTIAVLVAAVSHGLSTAILMLIVVLAVQQIEGNVLQPFLMGHAVSLHPVAVLLAVAGATYIAGIVGALFIVPFVAFLNTVILYFNGRDKFPALANDPGRPGGPPGAFSEQIEGTFNDSVDVAERREVVELVENVTEEDLEQLSESERAIARAERAKIKASLAREKTASSPETDSEAEPEGKDAVEMRDSSES</sequence>
<keyword evidence="5 9" id="KW-0812">Transmembrane</keyword>
<comment type="caution">
    <text evidence="10">The sequence shown here is derived from an EMBL/GenBank/DDBJ whole genome shotgun (WGS) entry which is preliminary data.</text>
</comment>
<dbReference type="PANTHER" id="PTHR21716:SF53">
    <property type="entry name" value="PERMEASE PERM-RELATED"/>
    <property type="match status" value="1"/>
</dbReference>
<dbReference type="GO" id="GO:0005886">
    <property type="term" value="C:plasma membrane"/>
    <property type="evidence" value="ECO:0007669"/>
    <property type="project" value="UniProtKB-SubCell"/>
</dbReference>
<feature type="transmembrane region" description="Helical" evidence="9">
    <location>
        <begin position="101"/>
        <end position="122"/>
    </location>
</feature>
<protein>
    <recommendedName>
        <fullName evidence="12">AI-2E family transporter</fullName>
    </recommendedName>
</protein>
<evidence type="ECO:0000313" key="11">
    <source>
        <dbReference type="Proteomes" id="UP000185628"/>
    </source>
</evidence>
<evidence type="ECO:0000256" key="8">
    <source>
        <dbReference type="SAM" id="MobiDB-lite"/>
    </source>
</evidence>
<dbReference type="Proteomes" id="UP000185628">
    <property type="component" value="Unassembled WGS sequence"/>
</dbReference>
<feature type="transmembrane region" description="Helical" evidence="9">
    <location>
        <begin position="305"/>
        <end position="321"/>
    </location>
</feature>
<feature type="transmembrane region" description="Helical" evidence="9">
    <location>
        <begin position="341"/>
        <end position="374"/>
    </location>
</feature>
<feature type="transmembrane region" description="Helical" evidence="9">
    <location>
        <begin position="71"/>
        <end position="89"/>
    </location>
</feature>
<evidence type="ECO:0000256" key="3">
    <source>
        <dbReference type="ARBA" id="ARBA00022448"/>
    </source>
</evidence>
<dbReference type="InterPro" id="IPR002549">
    <property type="entry name" value="AI-2E-like"/>
</dbReference>
<keyword evidence="11" id="KW-1185">Reference proteome</keyword>
<comment type="similarity">
    <text evidence="2">Belongs to the autoinducer-2 exporter (AI-2E) (TC 2.A.86) family.</text>
</comment>